<protein>
    <recommendedName>
        <fullName evidence="9">Phosphopantetheine adenylyltransferase</fullName>
        <ecNumber evidence="9">2.7.7.3</ecNumber>
    </recommendedName>
    <alternativeName>
        <fullName evidence="9">Dephospho-CoA pyrophosphorylase</fullName>
    </alternativeName>
    <alternativeName>
        <fullName evidence="9">Pantetheine-phosphate adenylyltransferase</fullName>
        <shortName evidence="9">PPAT</shortName>
    </alternativeName>
</protein>
<dbReference type="InterPro" id="IPR001980">
    <property type="entry name" value="PPAT"/>
</dbReference>
<feature type="binding site" evidence="9">
    <location>
        <position position="88"/>
    </location>
    <ligand>
        <name>substrate</name>
    </ligand>
</feature>
<gene>
    <name evidence="9" type="primary">coaD</name>
    <name evidence="11" type="ORF">B0H50_101227</name>
</gene>
<feature type="site" description="Transition state stabilizer" evidence="9">
    <location>
        <position position="18"/>
    </location>
</feature>
<feature type="binding site" evidence="9">
    <location>
        <begin position="124"/>
        <end position="130"/>
    </location>
    <ligand>
        <name>ATP</name>
        <dbReference type="ChEBI" id="CHEBI:30616"/>
    </ligand>
</feature>
<evidence type="ECO:0000313" key="12">
    <source>
        <dbReference type="Proteomes" id="UP000245523"/>
    </source>
</evidence>
<dbReference type="EC" id="2.7.7.3" evidence="9"/>
<feature type="binding site" evidence="9">
    <location>
        <begin position="10"/>
        <end position="11"/>
    </location>
    <ligand>
        <name>ATP</name>
        <dbReference type="ChEBI" id="CHEBI:30616"/>
    </ligand>
</feature>
<dbReference type="NCBIfam" id="TIGR00125">
    <property type="entry name" value="cyt_tran_rel"/>
    <property type="match status" value="1"/>
</dbReference>
<evidence type="ECO:0000313" key="11">
    <source>
        <dbReference type="EMBL" id="PWL04213.1"/>
    </source>
</evidence>
<name>A0ABX5LTF7_9BACT</name>
<keyword evidence="4 9" id="KW-0547">Nucleotide-binding</keyword>
<dbReference type="RefSeq" id="WP_158256407.1">
    <property type="nucleotide sequence ID" value="NZ_JAXEIU010000038.1"/>
</dbReference>
<keyword evidence="1 9" id="KW-0963">Cytoplasm</keyword>
<comment type="similarity">
    <text evidence="9">Belongs to the bacterial CoaD family.</text>
</comment>
<dbReference type="HAMAP" id="MF_00151">
    <property type="entry name" value="PPAT_bact"/>
    <property type="match status" value="1"/>
</dbReference>
<dbReference type="Pfam" id="PF01467">
    <property type="entry name" value="CTP_transf_like"/>
    <property type="match status" value="1"/>
</dbReference>
<dbReference type="PANTHER" id="PTHR21342">
    <property type="entry name" value="PHOSPHOPANTETHEINE ADENYLYLTRANSFERASE"/>
    <property type="match status" value="1"/>
</dbReference>
<comment type="caution">
    <text evidence="11">The sequence shown here is derived from an EMBL/GenBank/DDBJ whole genome shotgun (WGS) entry which is preliminary data.</text>
</comment>
<evidence type="ECO:0000256" key="3">
    <source>
        <dbReference type="ARBA" id="ARBA00022695"/>
    </source>
</evidence>
<dbReference type="Gene3D" id="3.40.50.620">
    <property type="entry name" value="HUPs"/>
    <property type="match status" value="1"/>
</dbReference>
<comment type="subcellular location">
    <subcellularLocation>
        <location evidence="9">Cytoplasm</location>
    </subcellularLocation>
</comment>
<keyword evidence="2 9" id="KW-0808">Transferase</keyword>
<dbReference type="PANTHER" id="PTHR21342:SF1">
    <property type="entry name" value="PHOSPHOPANTETHEINE ADENYLYLTRANSFERASE"/>
    <property type="match status" value="1"/>
</dbReference>
<proteinExistence type="inferred from homology"/>
<dbReference type="NCBIfam" id="TIGR01510">
    <property type="entry name" value="coaD_prev_kdtB"/>
    <property type="match status" value="1"/>
</dbReference>
<organism evidence="11 12">
    <name type="scientific">Hallerella porci</name>
    <dbReference type="NCBI Taxonomy" id="1945871"/>
    <lineage>
        <taxon>Bacteria</taxon>
        <taxon>Pseudomonadati</taxon>
        <taxon>Fibrobacterota</taxon>
        <taxon>Fibrobacteria</taxon>
        <taxon>Fibrobacterales</taxon>
        <taxon>Fibrobacteraceae</taxon>
        <taxon>Hallerella</taxon>
    </lineage>
</organism>
<keyword evidence="3 9" id="KW-0548">Nucleotidyltransferase</keyword>
<feature type="binding site" evidence="9">
    <location>
        <position position="74"/>
    </location>
    <ligand>
        <name>substrate</name>
    </ligand>
</feature>
<evidence type="ECO:0000256" key="9">
    <source>
        <dbReference type="HAMAP-Rule" id="MF_00151"/>
    </source>
</evidence>
<feature type="binding site" evidence="9">
    <location>
        <position position="18"/>
    </location>
    <ligand>
        <name>ATP</name>
        <dbReference type="ChEBI" id="CHEBI:30616"/>
    </ligand>
</feature>
<keyword evidence="12" id="KW-1185">Reference proteome</keyword>
<comment type="pathway">
    <text evidence="9">Cofactor biosynthesis; coenzyme A biosynthesis; CoA from (R)-pantothenate: step 4/5.</text>
</comment>
<evidence type="ECO:0000259" key="10">
    <source>
        <dbReference type="Pfam" id="PF01467"/>
    </source>
</evidence>
<comment type="subunit">
    <text evidence="9">Homohexamer.</text>
</comment>
<feature type="binding site" evidence="9">
    <location>
        <position position="42"/>
    </location>
    <ligand>
        <name>substrate</name>
    </ligand>
</feature>
<dbReference type="PRINTS" id="PR01020">
    <property type="entry name" value="LPSBIOSNTHSS"/>
</dbReference>
<dbReference type="InterPro" id="IPR004821">
    <property type="entry name" value="Cyt_trans-like"/>
</dbReference>
<evidence type="ECO:0000256" key="5">
    <source>
        <dbReference type="ARBA" id="ARBA00022840"/>
    </source>
</evidence>
<feature type="domain" description="Cytidyltransferase-like" evidence="10">
    <location>
        <begin position="6"/>
        <end position="134"/>
    </location>
</feature>
<evidence type="ECO:0000256" key="4">
    <source>
        <dbReference type="ARBA" id="ARBA00022741"/>
    </source>
</evidence>
<feature type="binding site" evidence="9">
    <location>
        <begin position="89"/>
        <end position="91"/>
    </location>
    <ligand>
        <name>ATP</name>
        <dbReference type="ChEBI" id="CHEBI:30616"/>
    </ligand>
</feature>
<dbReference type="EMBL" id="QGHD01000001">
    <property type="protein sequence ID" value="PWL04213.1"/>
    <property type="molecule type" value="Genomic_DNA"/>
</dbReference>
<dbReference type="Proteomes" id="UP000245523">
    <property type="component" value="Unassembled WGS sequence"/>
</dbReference>
<keyword evidence="5 9" id="KW-0067">ATP-binding</keyword>
<evidence type="ECO:0000256" key="6">
    <source>
        <dbReference type="ARBA" id="ARBA00022842"/>
    </source>
</evidence>
<dbReference type="GO" id="GO:0016779">
    <property type="term" value="F:nucleotidyltransferase activity"/>
    <property type="evidence" value="ECO:0007669"/>
    <property type="project" value="UniProtKB-KW"/>
</dbReference>
<evidence type="ECO:0000256" key="7">
    <source>
        <dbReference type="ARBA" id="ARBA00022993"/>
    </source>
</evidence>
<keyword evidence="7 9" id="KW-0173">Coenzyme A biosynthesis</keyword>
<dbReference type="SUPFAM" id="SSF52374">
    <property type="entry name" value="Nucleotidylyl transferase"/>
    <property type="match status" value="1"/>
</dbReference>
<sequence length="161" mass="17735">MERIALFAGSFDPFTVAHFSLAKRASALFDRVIIAVGENVQKHPLFSTELRVKLIQKATANLENVCVKSYAGLTGNFATENGAKFLLRGIRSPNEFDIERNLAWNNARLYPEIETVYLQIEAENAAVSSSAVREILKFGGDISSMVPPSILGDILNATEKF</sequence>
<feature type="binding site" evidence="9">
    <location>
        <position position="10"/>
    </location>
    <ligand>
        <name>substrate</name>
    </ligand>
</feature>
<dbReference type="InterPro" id="IPR014729">
    <property type="entry name" value="Rossmann-like_a/b/a_fold"/>
</dbReference>
<accession>A0ABX5LTF7</accession>
<keyword evidence="6 9" id="KW-0460">Magnesium</keyword>
<reference evidence="11 12" key="1">
    <citation type="submission" date="2018-05" db="EMBL/GenBank/DDBJ databases">
        <title>Animal gut microbial communities from fecal samples from Wisconsin, USA.</title>
        <authorList>
            <person name="Neumann A."/>
        </authorList>
    </citation>
    <scope>NUCLEOTIDE SEQUENCE [LARGE SCALE GENOMIC DNA]</scope>
    <source>
        <strain evidence="11 12">UWS4</strain>
    </source>
</reference>
<evidence type="ECO:0000256" key="8">
    <source>
        <dbReference type="ARBA" id="ARBA00029346"/>
    </source>
</evidence>
<comment type="function">
    <text evidence="9">Reversibly transfers an adenylyl group from ATP to 4'-phosphopantetheine, yielding dephospho-CoA (dPCoA) and pyrophosphate.</text>
</comment>
<feature type="binding site" evidence="9">
    <location>
        <position position="99"/>
    </location>
    <ligand>
        <name>ATP</name>
        <dbReference type="ChEBI" id="CHEBI:30616"/>
    </ligand>
</feature>
<comment type="catalytic activity">
    <reaction evidence="8 9">
        <text>(R)-4'-phosphopantetheine + ATP + H(+) = 3'-dephospho-CoA + diphosphate</text>
        <dbReference type="Rhea" id="RHEA:19801"/>
        <dbReference type="ChEBI" id="CHEBI:15378"/>
        <dbReference type="ChEBI" id="CHEBI:30616"/>
        <dbReference type="ChEBI" id="CHEBI:33019"/>
        <dbReference type="ChEBI" id="CHEBI:57328"/>
        <dbReference type="ChEBI" id="CHEBI:61723"/>
        <dbReference type="EC" id="2.7.7.3"/>
    </reaction>
</comment>
<evidence type="ECO:0000256" key="1">
    <source>
        <dbReference type="ARBA" id="ARBA00022490"/>
    </source>
</evidence>
<comment type="cofactor">
    <cofactor evidence="9">
        <name>Mg(2+)</name>
        <dbReference type="ChEBI" id="CHEBI:18420"/>
    </cofactor>
</comment>
<evidence type="ECO:0000256" key="2">
    <source>
        <dbReference type="ARBA" id="ARBA00022679"/>
    </source>
</evidence>